<dbReference type="SUPFAM" id="SSF53613">
    <property type="entry name" value="Ribokinase-like"/>
    <property type="match status" value="1"/>
</dbReference>
<accession>A0A5B9QNL0</accession>
<dbReference type="AlphaFoldDB" id="A0A5B9QNL0"/>
<dbReference type="EMBL" id="CP042914">
    <property type="protein sequence ID" value="QEG40608.1"/>
    <property type="molecule type" value="Genomic_DNA"/>
</dbReference>
<organism evidence="5 6">
    <name type="scientific">Roseimaritima ulvae</name>
    <dbReference type="NCBI Taxonomy" id="980254"/>
    <lineage>
        <taxon>Bacteria</taxon>
        <taxon>Pseudomonadati</taxon>
        <taxon>Planctomycetota</taxon>
        <taxon>Planctomycetia</taxon>
        <taxon>Pirellulales</taxon>
        <taxon>Pirellulaceae</taxon>
        <taxon>Roseimaritima</taxon>
    </lineage>
</organism>
<evidence type="ECO:0000313" key="5">
    <source>
        <dbReference type="EMBL" id="QEG40608.1"/>
    </source>
</evidence>
<dbReference type="PANTHER" id="PTHR43085:SF57">
    <property type="entry name" value="CARBOHYDRATE KINASE PFKB DOMAIN-CONTAINING PROTEIN"/>
    <property type="match status" value="1"/>
</dbReference>
<dbReference type="InterPro" id="IPR002173">
    <property type="entry name" value="Carboh/pur_kinase_PfkB_CS"/>
</dbReference>
<evidence type="ECO:0000256" key="2">
    <source>
        <dbReference type="ARBA" id="ARBA00022679"/>
    </source>
</evidence>
<keyword evidence="3 5" id="KW-0418">Kinase</keyword>
<dbReference type="InterPro" id="IPR011611">
    <property type="entry name" value="PfkB_dom"/>
</dbReference>
<dbReference type="Pfam" id="PF00294">
    <property type="entry name" value="PfkB"/>
    <property type="match status" value="1"/>
</dbReference>
<sequence length="292" mass="31204">MQTIVGLGEILWDVFPDGPRFGGAPANFSCSAASLAASSARVSMVSAVGDDSLGSRALQSLQDKHVDTTHVAVVQHPTGKVDVSLDEDGKASYEFASDTAWDNLPWHDDLLPLAARADAVCFGTLGQRSDCSRQTIQRFLAATRPQTLRIFDINLRPPYYNETVIQQSLQLANVLKLNDEELPILCELYECGGSDVEQLRQLSERCELKGIALTLGSQGATLLWNGQLHSADAVETEVVDTVGAGDAFTAALALGLLAEEPLAVINERATRVAAYVCSQSGATPPLPTSLHL</sequence>
<gene>
    <name evidence="5" type="primary">rbsK_2</name>
    <name evidence="5" type="ORF">UC8_26240</name>
</gene>
<reference evidence="5 6" key="1">
    <citation type="submission" date="2019-08" db="EMBL/GenBank/DDBJ databases">
        <title>Deep-cultivation of Planctomycetes and their phenomic and genomic characterization uncovers novel biology.</title>
        <authorList>
            <person name="Wiegand S."/>
            <person name="Jogler M."/>
            <person name="Boedeker C."/>
            <person name="Pinto D."/>
            <person name="Vollmers J."/>
            <person name="Rivas-Marin E."/>
            <person name="Kohn T."/>
            <person name="Peeters S.H."/>
            <person name="Heuer A."/>
            <person name="Rast P."/>
            <person name="Oberbeckmann S."/>
            <person name="Bunk B."/>
            <person name="Jeske O."/>
            <person name="Meyerdierks A."/>
            <person name="Storesund J.E."/>
            <person name="Kallscheuer N."/>
            <person name="Luecker S."/>
            <person name="Lage O.M."/>
            <person name="Pohl T."/>
            <person name="Merkel B.J."/>
            <person name="Hornburger P."/>
            <person name="Mueller R.-W."/>
            <person name="Bruemmer F."/>
            <person name="Labrenz M."/>
            <person name="Spormann A.M."/>
            <person name="Op den Camp H."/>
            <person name="Overmann J."/>
            <person name="Amann R."/>
            <person name="Jetten M.S.M."/>
            <person name="Mascher T."/>
            <person name="Medema M.H."/>
            <person name="Devos D.P."/>
            <person name="Kaster A.-K."/>
            <person name="Ovreas L."/>
            <person name="Rohde M."/>
            <person name="Galperin M.Y."/>
            <person name="Jogler C."/>
        </authorList>
    </citation>
    <scope>NUCLEOTIDE SEQUENCE [LARGE SCALE GENOMIC DNA]</scope>
    <source>
        <strain evidence="5 6">UC8</strain>
    </source>
</reference>
<dbReference type="EC" id="2.7.1.15" evidence="5"/>
<dbReference type="Gene3D" id="3.40.1190.20">
    <property type="match status" value="1"/>
</dbReference>
<name>A0A5B9QNL0_9BACT</name>
<protein>
    <submittedName>
        <fullName evidence="5">Ribokinase</fullName>
        <ecNumber evidence="5">2.7.1.15</ecNumber>
    </submittedName>
</protein>
<feature type="domain" description="Carbohydrate kinase PfkB" evidence="4">
    <location>
        <begin position="20"/>
        <end position="288"/>
    </location>
</feature>
<dbReference type="InterPro" id="IPR050306">
    <property type="entry name" value="PfkB_Carbo_kinase"/>
</dbReference>
<dbReference type="KEGG" id="rul:UC8_26240"/>
<evidence type="ECO:0000256" key="3">
    <source>
        <dbReference type="ARBA" id="ARBA00022777"/>
    </source>
</evidence>
<dbReference type="CDD" id="cd01167">
    <property type="entry name" value="bac_FRK"/>
    <property type="match status" value="1"/>
</dbReference>
<comment type="similarity">
    <text evidence="1">Belongs to the carbohydrate kinase PfkB family.</text>
</comment>
<dbReference type="Proteomes" id="UP000325286">
    <property type="component" value="Chromosome"/>
</dbReference>
<keyword evidence="6" id="KW-1185">Reference proteome</keyword>
<dbReference type="PROSITE" id="PS00584">
    <property type="entry name" value="PFKB_KINASES_2"/>
    <property type="match status" value="1"/>
</dbReference>
<dbReference type="PANTHER" id="PTHR43085">
    <property type="entry name" value="HEXOKINASE FAMILY MEMBER"/>
    <property type="match status" value="1"/>
</dbReference>
<keyword evidence="2 5" id="KW-0808">Transferase</keyword>
<proteinExistence type="inferred from homology"/>
<evidence type="ECO:0000259" key="4">
    <source>
        <dbReference type="Pfam" id="PF00294"/>
    </source>
</evidence>
<evidence type="ECO:0000313" key="6">
    <source>
        <dbReference type="Proteomes" id="UP000325286"/>
    </source>
</evidence>
<dbReference type="InterPro" id="IPR029056">
    <property type="entry name" value="Ribokinase-like"/>
</dbReference>
<evidence type="ECO:0000256" key="1">
    <source>
        <dbReference type="ARBA" id="ARBA00010688"/>
    </source>
</evidence>
<dbReference type="GO" id="GO:0004747">
    <property type="term" value="F:ribokinase activity"/>
    <property type="evidence" value="ECO:0007669"/>
    <property type="project" value="UniProtKB-EC"/>
</dbReference>